<evidence type="ECO:0000313" key="4">
    <source>
        <dbReference type="Proteomes" id="UP000434582"/>
    </source>
</evidence>
<dbReference type="InterPro" id="IPR027417">
    <property type="entry name" value="P-loop_NTPase"/>
</dbReference>
<dbReference type="AlphaFoldDB" id="A0A7X1ZBF3"/>
<organism evidence="3 4">
    <name type="scientific">Roseospira navarrensis</name>
    <dbReference type="NCBI Taxonomy" id="140058"/>
    <lineage>
        <taxon>Bacteria</taxon>
        <taxon>Pseudomonadati</taxon>
        <taxon>Pseudomonadota</taxon>
        <taxon>Alphaproteobacteria</taxon>
        <taxon>Rhodospirillales</taxon>
        <taxon>Rhodospirillaceae</taxon>
        <taxon>Roseospira</taxon>
    </lineage>
</organism>
<protein>
    <submittedName>
        <fullName evidence="3">AAA family ATPase</fullName>
    </submittedName>
</protein>
<dbReference type="OrthoDB" id="9764467at2"/>
<dbReference type="Gene3D" id="3.40.50.300">
    <property type="entry name" value="P-loop containing nucleotide triphosphate hydrolases"/>
    <property type="match status" value="2"/>
</dbReference>
<keyword evidence="4" id="KW-1185">Reference proteome</keyword>
<dbReference type="EMBL" id="WIVE01000004">
    <property type="protein sequence ID" value="MQX35428.1"/>
    <property type="molecule type" value="Genomic_DNA"/>
</dbReference>
<evidence type="ECO:0000313" key="3">
    <source>
        <dbReference type="EMBL" id="MQX35428.1"/>
    </source>
</evidence>
<feature type="coiled-coil region" evidence="1">
    <location>
        <begin position="658"/>
        <end position="685"/>
    </location>
</feature>
<evidence type="ECO:0000256" key="1">
    <source>
        <dbReference type="SAM" id="Coils"/>
    </source>
</evidence>
<dbReference type="PANTHER" id="PTHR41259">
    <property type="entry name" value="DOUBLE-STRAND BREAK REPAIR RAD50 ATPASE, PUTATIVE-RELATED"/>
    <property type="match status" value="1"/>
</dbReference>
<name>A0A7X1ZBF3_9PROT</name>
<comment type="caution">
    <text evidence="3">The sequence shown here is derived from an EMBL/GenBank/DDBJ whole genome shotgun (WGS) entry which is preliminary data.</text>
</comment>
<dbReference type="Pfam" id="PF13514">
    <property type="entry name" value="AAA_27"/>
    <property type="match status" value="1"/>
</dbReference>
<keyword evidence="1" id="KW-0175">Coiled coil</keyword>
<feature type="domain" description="YhaN AAA" evidence="2">
    <location>
        <begin position="1"/>
        <end position="206"/>
    </location>
</feature>
<dbReference type="PANTHER" id="PTHR41259:SF1">
    <property type="entry name" value="DOUBLE-STRAND BREAK REPAIR RAD50 ATPASE, PUTATIVE-RELATED"/>
    <property type="match status" value="1"/>
</dbReference>
<reference evidence="3 4" key="1">
    <citation type="submission" date="2019-10" db="EMBL/GenBank/DDBJ databases">
        <title>Draft whole-genome sequence of the purple nonsulfur photosynthetic bacterium Roseospira navarrensis DSM 15114.</title>
        <authorList>
            <person name="Kyndt J.A."/>
            <person name="Meyer T.E."/>
        </authorList>
    </citation>
    <scope>NUCLEOTIDE SEQUENCE [LARGE SCALE GENOMIC DNA]</scope>
    <source>
        <strain evidence="3 4">DSM 15114</strain>
    </source>
</reference>
<feature type="coiled-coil region" evidence="1">
    <location>
        <begin position="156"/>
        <end position="203"/>
    </location>
</feature>
<sequence length="1180" mass="126514">MRLRRLDLTRYGKFTDHVLDFGEKSDAPDLHLIYGPNEAGKSTALSAFLDLLYGIHGQTPYNFLHDYKVMQIGAVLEHKDAVSEWVRVKANKNSLRDGAGQPVGEHALAGMLAGLDRDAYGSMFSLDDDTLEQGGETILKSRGDLGQLLFAASAGLSDLSARLEALTEQADAFARKGGRKTELAELKRALDALDAERRDIDVQASDFARRVKARDAARAAYEATEEALGRVKARTGEIARLRQGLGHAATLSRLRAEAEAYDALPEPPAHWADEIAALAEEDARLTTKRDGLDHRIRALEKELADLSVDDAVLALAERIDRLQDAKGHIAKTMESLPHRREERQALDTQIAAVLARLERPADTDPRALVPPAGTVGTLRGLIADHGRIRATLDTAQAEHEAATDRLAEAQQDWHRVAGAAAPMATDAAPDSGPWDALAAAIRAVRADEPLSRLPHARRTRAAQAQALSDALAALAPWTGDAAALAALPVPDSPRLEAWRAGLAAADEAVRDDTREVTRLEAERDRLVSTLDAIQRTTGVVDDETAQARRAARDAAWTAHRAALDDATADAFAAAMAAHDDVIDGRFAHSTEVAQVRQAAVSLAQTKSDLAHARARRDAATEDRAMLAGDLAAALAALGLPEDWSPASLADWLARRHTAGQARTALSETEADIAALEATVGRARDRLAGAMGGAGVAAPDDAATGGADLAALLDAAEAALNRHMDAAGRREAARTALGKAEQEVAHRTRALNAARAAETDWRTTWTTALAGCWLGAQDPPPAPGAVAAMLEDLEALKALLRDRDDKDHRIAQMDHDQGAFVADLGAILADLANGSEMRDPAADPLPAADALRRRLATAREGDSRRRRCREDLEAAHIERAALDAPLQTLARRIDEMTGLFSVETLSEVGAALRRVAERDALRQRLRETAAALVEALRVPDTAAAETALADVDAQALAEEASTLEARLAVLDPDSKEQFAALRFAEKAVADVGGDDRVARLEARRRTLLLEIEDKTLRHLRLRLGIAAATRALSAYRDRHRSAMLRHAARAFATISRGAYTGLTTQPRADGEDLVAVDAGGGSKAVTALSKGTRFQLYLALRVAGYHAFAERATPVPFVADDIMETFDDFRAEEAVRLFAGMAEVGQVIYLTHHRHLCEIARAVCPTVRIHALDGPAPAAAS</sequence>
<gene>
    <name evidence="3" type="ORF">GHC57_02735</name>
</gene>
<dbReference type="Proteomes" id="UP000434582">
    <property type="component" value="Unassembled WGS sequence"/>
</dbReference>
<dbReference type="SUPFAM" id="SSF52540">
    <property type="entry name" value="P-loop containing nucleoside triphosphate hydrolases"/>
    <property type="match status" value="1"/>
</dbReference>
<evidence type="ECO:0000259" key="2">
    <source>
        <dbReference type="Pfam" id="PF13514"/>
    </source>
</evidence>
<dbReference type="RefSeq" id="WP_153340910.1">
    <property type="nucleotide sequence ID" value="NZ_WIVE01000004.1"/>
</dbReference>
<proteinExistence type="predicted"/>
<dbReference type="InterPro" id="IPR038734">
    <property type="entry name" value="YhaN_AAA"/>
</dbReference>
<accession>A0A7X1ZBF3</accession>
<feature type="coiled-coil region" evidence="1">
    <location>
        <begin position="502"/>
        <end position="536"/>
    </location>
</feature>